<dbReference type="EMBL" id="JAGGNH010000001">
    <property type="protein sequence ID" value="KAJ0989460.1"/>
    <property type="molecule type" value="Genomic_DNA"/>
</dbReference>
<protein>
    <recommendedName>
        <fullName evidence="6">Coilin</fullName>
    </recommendedName>
</protein>
<feature type="domain" description="Coilin tudor" evidence="3">
    <location>
        <begin position="401"/>
        <end position="503"/>
    </location>
</feature>
<evidence type="ECO:0000313" key="5">
    <source>
        <dbReference type="Proteomes" id="UP001085076"/>
    </source>
</evidence>
<accession>A0A9D5HU09</accession>
<evidence type="ECO:0000259" key="3">
    <source>
        <dbReference type="Pfam" id="PF23086"/>
    </source>
</evidence>
<evidence type="ECO:0000259" key="2">
    <source>
        <dbReference type="Pfam" id="PF15862"/>
    </source>
</evidence>
<sequence length="617" mass="69986">MEQPIRRVRVVFDDYRHVLTKPQRLEGLKSCWLLLRPELTTISDLASHVFHRFHLRQSCPLGVVLSIDGFVLPPFESTWILKDEDIIRVRKKDSKLKAVEIANGDCPIQKNLETMERLPLKSSGEVRVNMEIQEELEGYKHEDEEACDLQIGTSTEPPLILDLNSKRKRSDPDELQKSKKKKKSKVVSSDKPIVSDEDAENVPLLQKQHFSAIGGSSHGRSHIKEKPLRENCKSIALALSPVGCSAMGTTNSEPNGQRTDQVEESSKVKSYGPCADGPNKPPSRNARRKKDKRQLLRELTSQKNHTSSSVPVKAIQRTSPGHDMENEIIPLVVRPGHIRFETIGQSKQQQLVPLEDLQWNGTNNKKRKGWDKDINGKGVHVSEVEHTPKYNADKGESPIVHVDFERLFPLTRLPKEGDVVAYRMIELSSAWSAKLSSFRVGKVSSYDPISMKISLVSVPEYPLNLTKKKDVESSAHPNVSPYKEDGSLEIEYRSLVDVRLFNSNNQGSSNAFTFFGRKTDKWEVVMATKSMKGTCTPYSGDWDEFLQSSNEAPKLVEKDGWGEWPKENPEIALWFDYCRSLKESKSFFPKRDNWRRGPGKSKGTYTRYFHCPPKAGK</sequence>
<dbReference type="AlphaFoldDB" id="A0A9D5HU09"/>
<evidence type="ECO:0008006" key="6">
    <source>
        <dbReference type="Google" id="ProtNLM"/>
    </source>
</evidence>
<feature type="region of interest" description="Disordered" evidence="1">
    <location>
        <begin position="156"/>
        <end position="202"/>
    </location>
</feature>
<evidence type="ECO:0000256" key="1">
    <source>
        <dbReference type="SAM" id="MobiDB-lite"/>
    </source>
</evidence>
<dbReference type="InterPro" id="IPR024822">
    <property type="entry name" value="Coilin"/>
</dbReference>
<dbReference type="GO" id="GO:0030619">
    <property type="term" value="F:U1 snRNA binding"/>
    <property type="evidence" value="ECO:0007669"/>
    <property type="project" value="TreeGrafter"/>
</dbReference>
<gene>
    <name evidence="4" type="ORF">J5N97_007816</name>
</gene>
<reference evidence="4" key="1">
    <citation type="submission" date="2021-03" db="EMBL/GenBank/DDBJ databases">
        <authorList>
            <person name="Li Z."/>
            <person name="Yang C."/>
        </authorList>
    </citation>
    <scope>NUCLEOTIDE SEQUENCE</scope>
    <source>
        <strain evidence="4">Dzin_1.0</strain>
        <tissue evidence="4">Leaf</tissue>
    </source>
</reference>
<dbReference type="InterPro" id="IPR056398">
    <property type="entry name" value="Tudor_Coilin"/>
</dbReference>
<dbReference type="OrthoDB" id="74813at2759"/>
<name>A0A9D5HU09_9LILI</name>
<dbReference type="GO" id="GO:0015030">
    <property type="term" value="C:Cajal body"/>
    <property type="evidence" value="ECO:0007669"/>
    <property type="project" value="TreeGrafter"/>
</dbReference>
<dbReference type="PANTHER" id="PTHR15197:SF0">
    <property type="entry name" value="COILIN"/>
    <property type="match status" value="1"/>
</dbReference>
<comment type="caution">
    <text evidence="4">The sequence shown here is derived from an EMBL/GenBank/DDBJ whole genome shotgun (WGS) entry which is preliminary data.</text>
</comment>
<keyword evidence="5" id="KW-1185">Reference proteome</keyword>
<evidence type="ECO:0000313" key="4">
    <source>
        <dbReference type="EMBL" id="KAJ0989460.1"/>
    </source>
</evidence>
<dbReference type="Pfam" id="PF15862">
    <property type="entry name" value="Coilin_N"/>
    <property type="match status" value="1"/>
</dbReference>
<proteinExistence type="predicted"/>
<feature type="region of interest" description="Disordered" evidence="1">
    <location>
        <begin position="246"/>
        <end position="292"/>
    </location>
</feature>
<dbReference type="InterPro" id="IPR031722">
    <property type="entry name" value="Coilin_N"/>
</dbReference>
<feature type="compositionally biased region" description="Polar residues" evidence="1">
    <location>
        <begin position="247"/>
        <end position="259"/>
    </location>
</feature>
<organism evidence="4 5">
    <name type="scientific">Dioscorea zingiberensis</name>
    <dbReference type="NCBI Taxonomy" id="325984"/>
    <lineage>
        <taxon>Eukaryota</taxon>
        <taxon>Viridiplantae</taxon>
        <taxon>Streptophyta</taxon>
        <taxon>Embryophyta</taxon>
        <taxon>Tracheophyta</taxon>
        <taxon>Spermatophyta</taxon>
        <taxon>Magnoliopsida</taxon>
        <taxon>Liliopsida</taxon>
        <taxon>Dioscoreales</taxon>
        <taxon>Dioscoreaceae</taxon>
        <taxon>Dioscorea</taxon>
    </lineage>
</organism>
<dbReference type="Pfam" id="PF23086">
    <property type="entry name" value="Tudor_Coilin"/>
    <property type="match status" value="1"/>
</dbReference>
<reference evidence="4" key="2">
    <citation type="journal article" date="2022" name="Hortic Res">
        <title>The genome of Dioscorea zingiberensis sheds light on the biosynthesis, origin and evolution of the medicinally important diosgenin saponins.</title>
        <authorList>
            <person name="Li Y."/>
            <person name="Tan C."/>
            <person name="Li Z."/>
            <person name="Guo J."/>
            <person name="Li S."/>
            <person name="Chen X."/>
            <person name="Wang C."/>
            <person name="Dai X."/>
            <person name="Yang H."/>
            <person name="Song W."/>
            <person name="Hou L."/>
            <person name="Xu J."/>
            <person name="Tong Z."/>
            <person name="Xu A."/>
            <person name="Yuan X."/>
            <person name="Wang W."/>
            <person name="Yang Q."/>
            <person name="Chen L."/>
            <person name="Sun Z."/>
            <person name="Wang K."/>
            <person name="Pan B."/>
            <person name="Chen J."/>
            <person name="Bao Y."/>
            <person name="Liu F."/>
            <person name="Qi X."/>
            <person name="Gang D.R."/>
            <person name="Wen J."/>
            <person name="Li J."/>
        </authorList>
    </citation>
    <scope>NUCLEOTIDE SEQUENCE</scope>
    <source>
        <strain evidence="4">Dzin_1.0</strain>
    </source>
</reference>
<dbReference type="Proteomes" id="UP001085076">
    <property type="component" value="Miscellaneous, Linkage group lg01"/>
</dbReference>
<dbReference type="PANTHER" id="PTHR15197">
    <property type="entry name" value="COILIN P80"/>
    <property type="match status" value="1"/>
</dbReference>
<dbReference type="GO" id="GO:0000387">
    <property type="term" value="P:spliceosomal snRNP assembly"/>
    <property type="evidence" value="ECO:0007669"/>
    <property type="project" value="TreeGrafter"/>
</dbReference>
<dbReference type="GO" id="GO:0030620">
    <property type="term" value="F:U2 snRNA binding"/>
    <property type="evidence" value="ECO:0007669"/>
    <property type="project" value="TreeGrafter"/>
</dbReference>
<feature type="domain" description="Coilin N-terminal" evidence="2">
    <location>
        <begin position="7"/>
        <end position="183"/>
    </location>
</feature>